<organism evidence="2 3">
    <name type="scientific">Aquirufa echingensis</name>
    <dbReference type="NCBI Taxonomy" id="3096516"/>
    <lineage>
        <taxon>Bacteria</taxon>
        <taxon>Pseudomonadati</taxon>
        <taxon>Bacteroidota</taxon>
        <taxon>Cytophagia</taxon>
        <taxon>Cytophagales</taxon>
        <taxon>Flectobacillaceae</taxon>
        <taxon>Aquirufa</taxon>
    </lineage>
</organism>
<dbReference type="RefSeq" id="WP_377975795.1">
    <property type="nucleotide sequence ID" value="NZ_JBBKYA010000003.1"/>
</dbReference>
<proteinExistence type="predicted"/>
<evidence type="ECO:0000313" key="3">
    <source>
        <dbReference type="Proteomes" id="UP001598114"/>
    </source>
</evidence>
<keyword evidence="1" id="KW-1133">Transmembrane helix</keyword>
<dbReference type="InterPro" id="IPR021362">
    <property type="entry name" value="DUF2834"/>
</dbReference>
<protein>
    <submittedName>
        <fullName evidence="2">DUF2834 domain-containing protein</fullName>
    </submittedName>
</protein>
<dbReference type="Pfam" id="PF11196">
    <property type="entry name" value="DUF2834"/>
    <property type="match status" value="1"/>
</dbReference>
<gene>
    <name evidence="2" type="ORF">SKC38_05415</name>
</gene>
<keyword evidence="1" id="KW-0472">Membrane</keyword>
<feature type="transmembrane region" description="Helical" evidence="1">
    <location>
        <begin position="81"/>
        <end position="102"/>
    </location>
</feature>
<keyword evidence="3" id="KW-1185">Reference proteome</keyword>
<reference evidence="2 3" key="1">
    <citation type="submission" date="2024-03" db="EMBL/GenBank/DDBJ databases">
        <title>Aquirufa genome sequencing.</title>
        <authorList>
            <person name="Pitt A."/>
            <person name="Hahn M.W."/>
        </authorList>
    </citation>
    <scope>NUCLEOTIDE SEQUENCE [LARGE SCALE GENOMIC DNA]</scope>
    <source>
        <strain evidence="2 3">PLAD-142S6K</strain>
    </source>
</reference>
<sequence>MKNAHYLYLVLSIVGGSITAYYVFIGMQANHGQFDVMNFIQSTWTSNPYAKSLTFDFWTGAIAGTLFMLVEGIRIKMKYLYLYLAATVLIGFAFAFPLFLFVRHRQLA</sequence>
<accession>A0ABW6CY26</accession>
<dbReference type="EMBL" id="JBBKYA010000003">
    <property type="protein sequence ID" value="MFD3275659.1"/>
    <property type="molecule type" value="Genomic_DNA"/>
</dbReference>
<comment type="caution">
    <text evidence="2">The sequence shown here is derived from an EMBL/GenBank/DDBJ whole genome shotgun (WGS) entry which is preliminary data.</text>
</comment>
<evidence type="ECO:0000313" key="2">
    <source>
        <dbReference type="EMBL" id="MFD3275659.1"/>
    </source>
</evidence>
<feature type="transmembrane region" description="Helical" evidence="1">
    <location>
        <begin position="7"/>
        <end position="29"/>
    </location>
</feature>
<feature type="transmembrane region" description="Helical" evidence="1">
    <location>
        <begin position="49"/>
        <end position="69"/>
    </location>
</feature>
<dbReference type="Proteomes" id="UP001598114">
    <property type="component" value="Unassembled WGS sequence"/>
</dbReference>
<keyword evidence="1" id="KW-0812">Transmembrane</keyword>
<name>A0ABW6CY26_9BACT</name>
<evidence type="ECO:0000256" key="1">
    <source>
        <dbReference type="SAM" id="Phobius"/>
    </source>
</evidence>